<gene>
    <name evidence="6" type="ORF">BLW93_01195</name>
</gene>
<dbReference type="AlphaFoldDB" id="A0A1R1MN00"/>
<dbReference type="SUPFAM" id="SSF63411">
    <property type="entry name" value="LuxS/MPP-like metallohydrolase"/>
    <property type="match status" value="2"/>
</dbReference>
<dbReference type="GO" id="GO:0046872">
    <property type="term" value="F:metal ion binding"/>
    <property type="evidence" value="ECO:0007669"/>
    <property type="project" value="InterPro"/>
</dbReference>
<dbReference type="OrthoDB" id="9811314at2"/>
<evidence type="ECO:0000256" key="3">
    <source>
        <dbReference type="RuleBase" id="RU004447"/>
    </source>
</evidence>
<accession>A0A1R1MN00</accession>
<comment type="similarity">
    <text evidence="2 3">Belongs to the peptidase M16 family.</text>
</comment>
<evidence type="ECO:0000256" key="2">
    <source>
        <dbReference type="ARBA" id="ARBA00007261"/>
    </source>
</evidence>
<comment type="cofactor">
    <cofactor evidence="1">
        <name>Zn(2+)</name>
        <dbReference type="ChEBI" id="CHEBI:29105"/>
    </cofactor>
</comment>
<evidence type="ECO:0000313" key="6">
    <source>
        <dbReference type="EMBL" id="OMH41133.1"/>
    </source>
</evidence>
<dbReference type="Gene3D" id="3.30.830.10">
    <property type="entry name" value="Metalloenzyme, LuxS/M16 peptidase-like"/>
    <property type="match status" value="2"/>
</dbReference>
<evidence type="ECO:0000256" key="1">
    <source>
        <dbReference type="ARBA" id="ARBA00001947"/>
    </source>
</evidence>
<dbReference type="Pfam" id="PF05193">
    <property type="entry name" value="Peptidase_M16_C"/>
    <property type="match status" value="1"/>
</dbReference>
<evidence type="ECO:0000259" key="4">
    <source>
        <dbReference type="Pfam" id="PF00675"/>
    </source>
</evidence>
<dbReference type="GO" id="GO:0006508">
    <property type="term" value="P:proteolysis"/>
    <property type="evidence" value="ECO:0007669"/>
    <property type="project" value="InterPro"/>
</dbReference>
<dbReference type="GO" id="GO:0004222">
    <property type="term" value="F:metalloendopeptidase activity"/>
    <property type="evidence" value="ECO:0007669"/>
    <property type="project" value="InterPro"/>
</dbReference>
<dbReference type="PANTHER" id="PTHR11851">
    <property type="entry name" value="METALLOPROTEASE"/>
    <property type="match status" value="1"/>
</dbReference>
<protein>
    <recommendedName>
        <fullName evidence="8">Peptidase M16</fullName>
    </recommendedName>
</protein>
<dbReference type="InterPro" id="IPR011249">
    <property type="entry name" value="Metalloenz_LuxS/M16"/>
</dbReference>
<dbReference type="PROSITE" id="PS00143">
    <property type="entry name" value="INSULINASE"/>
    <property type="match status" value="1"/>
</dbReference>
<proteinExistence type="inferred from homology"/>
<dbReference type="Pfam" id="PF00675">
    <property type="entry name" value="Peptidase_M16"/>
    <property type="match status" value="1"/>
</dbReference>
<comment type="caution">
    <text evidence="6">The sequence shown here is derived from an EMBL/GenBank/DDBJ whole genome shotgun (WGS) entry which is preliminary data.</text>
</comment>
<sequence>MIIERLENGANVILKSRKDVSSVSVQFWLKAGALWEDAENRGIAHFLEHMVFNGTRNYPPGIIEQIVENNGGEINAATSYDYTYYYITIPKDHVFTAVKLLKELVFYPLLLPEMVEKEKPIVLEEIARSENDPRQIFWRNFYKRVFEKVNYRYPILGFKDTVQSFTDRDLKEFHKKNYHASNLTVVVTGNIDEEKLFSLVKEELINLSSGETNIPPYVVEPKLKPENEIVKHPAVANAHVLIGWKLPGLSQDVNIAVLSVLESYLSYGKSSAFYQKIVENQIAYAAVGAKDLFLSSGLFYIYGITEPSKVEIFKDKALDIVKSSIDKDTFELAKKKVLKTEIFKRESVESEAEELGYSATIFENLNYYEEFIREIEELTLEKFLEGIEFLKDNYIQMTLLPEGGIR</sequence>
<name>A0A1R1MN00_9BACT</name>
<reference evidence="6 7" key="1">
    <citation type="submission" date="2016-10" db="EMBL/GenBank/DDBJ databases">
        <title>Genome sequence of a sulfur-reducing bacterium Desulfurobacterium indicum K6013.</title>
        <authorList>
            <person name="Cao J."/>
            <person name="Shao Z."/>
            <person name="Alain K."/>
            <person name="Jebbar M."/>
        </authorList>
    </citation>
    <scope>NUCLEOTIDE SEQUENCE [LARGE SCALE GENOMIC DNA]</scope>
    <source>
        <strain evidence="6 7">K6013</strain>
    </source>
</reference>
<evidence type="ECO:0000259" key="5">
    <source>
        <dbReference type="Pfam" id="PF05193"/>
    </source>
</evidence>
<dbReference type="InterPro" id="IPR007863">
    <property type="entry name" value="Peptidase_M16_C"/>
</dbReference>
<keyword evidence="7" id="KW-1185">Reference proteome</keyword>
<dbReference type="RefSeq" id="WP_076712290.1">
    <property type="nucleotide sequence ID" value="NZ_MOEN01000003.1"/>
</dbReference>
<evidence type="ECO:0008006" key="8">
    <source>
        <dbReference type="Google" id="ProtNLM"/>
    </source>
</evidence>
<feature type="domain" description="Peptidase M16 N-terminal" evidence="4">
    <location>
        <begin position="12"/>
        <end position="156"/>
    </location>
</feature>
<dbReference type="InterPro" id="IPR011765">
    <property type="entry name" value="Pept_M16_N"/>
</dbReference>
<dbReference type="STRING" id="1914305.BLW93_01195"/>
<dbReference type="InterPro" id="IPR001431">
    <property type="entry name" value="Pept_M16_Zn_BS"/>
</dbReference>
<dbReference type="PANTHER" id="PTHR11851:SF49">
    <property type="entry name" value="MITOCHONDRIAL-PROCESSING PEPTIDASE SUBUNIT ALPHA"/>
    <property type="match status" value="1"/>
</dbReference>
<feature type="domain" description="Peptidase M16 C-terminal" evidence="5">
    <location>
        <begin position="165"/>
        <end position="331"/>
    </location>
</feature>
<dbReference type="EMBL" id="MOEN01000003">
    <property type="protein sequence ID" value="OMH41133.1"/>
    <property type="molecule type" value="Genomic_DNA"/>
</dbReference>
<dbReference type="Proteomes" id="UP000187408">
    <property type="component" value="Unassembled WGS sequence"/>
</dbReference>
<evidence type="ECO:0000313" key="7">
    <source>
        <dbReference type="Proteomes" id="UP000187408"/>
    </source>
</evidence>
<organism evidence="6 7">
    <name type="scientific">Desulfurobacterium indicum</name>
    <dbReference type="NCBI Taxonomy" id="1914305"/>
    <lineage>
        <taxon>Bacteria</taxon>
        <taxon>Pseudomonadati</taxon>
        <taxon>Aquificota</taxon>
        <taxon>Aquificia</taxon>
        <taxon>Desulfurobacteriales</taxon>
        <taxon>Desulfurobacteriaceae</taxon>
        <taxon>Desulfurobacterium</taxon>
    </lineage>
</organism>
<dbReference type="InterPro" id="IPR050361">
    <property type="entry name" value="MPP/UQCRC_Complex"/>
</dbReference>